<evidence type="ECO:0000256" key="1">
    <source>
        <dbReference type="ARBA" id="ARBA00022649"/>
    </source>
</evidence>
<keyword evidence="5 6" id="KW-0460">Magnesium</keyword>
<dbReference type="RefSeq" id="WP_129455260.1">
    <property type="nucleotide sequence ID" value="NZ_JACXYX010000001.1"/>
</dbReference>
<accession>A0A4Q2SEH8</accession>
<proteinExistence type="inferred from homology"/>
<dbReference type="OrthoDB" id="4377304at2"/>
<dbReference type="EMBL" id="SDWU01000011">
    <property type="protein sequence ID" value="RYC01494.1"/>
    <property type="molecule type" value="Genomic_DNA"/>
</dbReference>
<evidence type="ECO:0000259" key="7">
    <source>
        <dbReference type="Pfam" id="PF01850"/>
    </source>
</evidence>
<dbReference type="SUPFAM" id="SSF88723">
    <property type="entry name" value="PIN domain-like"/>
    <property type="match status" value="1"/>
</dbReference>
<sequence length="135" mass="13934">MPPADGWVVDASVLVDLVIGGAGATASAAALAGHRLHAPAHVDVEVASALARLHRAGAISRAAAGRAVSAFADAPLVRHELPTLLPGAWRRQTRLRVADAFYVELAHQLGIRVLTVDARLARATTYAVLPAGIGD</sequence>
<dbReference type="PANTHER" id="PTHR35901">
    <property type="entry name" value="RIBONUCLEASE VAPC3"/>
    <property type="match status" value="1"/>
</dbReference>
<comment type="caution">
    <text evidence="8">The sequence shown here is derived from an EMBL/GenBank/DDBJ whole genome shotgun (WGS) entry which is preliminary data.</text>
</comment>
<dbReference type="GO" id="GO:0016787">
    <property type="term" value="F:hydrolase activity"/>
    <property type="evidence" value="ECO:0007669"/>
    <property type="project" value="UniProtKB-KW"/>
</dbReference>
<keyword evidence="9" id="KW-1185">Reference proteome</keyword>
<keyword evidence="2 6" id="KW-0540">Nuclease</keyword>
<dbReference type="GO" id="GO:0000287">
    <property type="term" value="F:magnesium ion binding"/>
    <property type="evidence" value="ECO:0007669"/>
    <property type="project" value="UniProtKB-UniRule"/>
</dbReference>
<dbReference type="HAMAP" id="MF_00265">
    <property type="entry name" value="VapC_Nob1"/>
    <property type="match status" value="1"/>
</dbReference>
<dbReference type="InterPro" id="IPR002716">
    <property type="entry name" value="PIN_dom"/>
</dbReference>
<gene>
    <name evidence="6" type="primary">vapC</name>
    <name evidence="8" type="ORF">EUA07_11245</name>
</gene>
<evidence type="ECO:0000313" key="8">
    <source>
        <dbReference type="EMBL" id="RYC01494.1"/>
    </source>
</evidence>
<dbReference type="CDD" id="cd09873">
    <property type="entry name" value="PIN_Pae0151-like"/>
    <property type="match status" value="1"/>
</dbReference>
<comment type="similarity">
    <text evidence="6">Belongs to the PINc/VapC protein family.</text>
</comment>
<dbReference type="Proteomes" id="UP000293291">
    <property type="component" value="Unassembled WGS sequence"/>
</dbReference>
<dbReference type="GO" id="GO:0090729">
    <property type="term" value="F:toxin activity"/>
    <property type="evidence" value="ECO:0007669"/>
    <property type="project" value="UniProtKB-KW"/>
</dbReference>
<dbReference type="Pfam" id="PF01850">
    <property type="entry name" value="PIN"/>
    <property type="match status" value="1"/>
</dbReference>
<reference evidence="8 9" key="1">
    <citation type="submission" date="2019-01" db="EMBL/GenBank/DDBJ databases">
        <title>Novel species of Nocardioides.</title>
        <authorList>
            <person name="Liu Q."/>
            <person name="Xin Y.-H."/>
        </authorList>
    </citation>
    <scope>NUCLEOTIDE SEQUENCE [LARGE SCALE GENOMIC DNA]</scope>
    <source>
        <strain evidence="8 9">CGMCC 4.6875</strain>
    </source>
</reference>
<keyword evidence="1 6" id="KW-1277">Toxin-antitoxin system</keyword>
<dbReference type="InterPro" id="IPR029060">
    <property type="entry name" value="PIN-like_dom_sf"/>
</dbReference>
<dbReference type="PANTHER" id="PTHR35901:SF1">
    <property type="entry name" value="EXONUCLEASE VAPC9"/>
    <property type="match status" value="1"/>
</dbReference>
<dbReference type="InterPro" id="IPR051619">
    <property type="entry name" value="TypeII_TA_RNase_PINc/VapC"/>
</dbReference>
<protein>
    <recommendedName>
        <fullName evidence="6">Ribonuclease VapC</fullName>
        <shortName evidence="6">RNase VapC</shortName>
        <ecNumber evidence="6">3.1.-.-</ecNumber>
    </recommendedName>
    <alternativeName>
        <fullName evidence="6">Toxin VapC</fullName>
    </alternativeName>
</protein>
<evidence type="ECO:0000256" key="3">
    <source>
        <dbReference type="ARBA" id="ARBA00022723"/>
    </source>
</evidence>
<dbReference type="InterPro" id="IPR044153">
    <property type="entry name" value="PIN_Pae0151-like"/>
</dbReference>
<name>A0A4Q2SEH8_9ACTN</name>
<keyword evidence="6" id="KW-0800">Toxin</keyword>
<keyword evidence="4 6" id="KW-0378">Hydrolase</keyword>
<evidence type="ECO:0000256" key="2">
    <source>
        <dbReference type="ARBA" id="ARBA00022722"/>
    </source>
</evidence>
<organism evidence="8 9">
    <name type="scientific">Nocardioides ganghwensis</name>
    <dbReference type="NCBI Taxonomy" id="252230"/>
    <lineage>
        <taxon>Bacteria</taxon>
        <taxon>Bacillati</taxon>
        <taxon>Actinomycetota</taxon>
        <taxon>Actinomycetes</taxon>
        <taxon>Propionibacteriales</taxon>
        <taxon>Nocardioidaceae</taxon>
        <taxon>Nocardioides</taxon>
    </lineage>
</organism>
<evidence type="ECO:0000256" key="6">
    <source>
        <dbReference type="HAMAP-Rule" id="MF_00265"/>
    </source>
</evidence>
<comment type="function">
    <text evidence="6">Toxic component of a toxin-antitoxin (TA) system. An RNase.</text>
</comment>
<dbReference type="InterPro" id="IPR022907">
    <property type="entry name" value="VapC_family"/>
</dbReference>
<feature type="domain" description="PIN" evidence="7">
    <location>
        <begin position="8"/>
        <end position="123"/>
    </location>
</feature>
<evidence type="ECO:0000256" key="5">
    <source>
        <dbReference type="ARBA" id="ARBA00022842"/>
    </source>
</evidence>
<dbReference type="Gene3D" id="3.40.50.1010">
    <property type="entry name" value="5'-nuclease"/>
    <property type="match status" value="1"/>
</dbReference>
<dbReference type="GO" id="GO:0004540">
    <property type="term" value="F:RNA nuclease activity"/>
    <property type="evidence" value="ECO:0007669"/>
    <property type="project" value="InterPro"/>
</dbReference>
<dbReference type="AlphaFoldDB" id="A0A4Q2SEH8"/>
<evidence type="ECO:0000313" key="9">
    <source>
        <dbReference type="Proteomes" id="UP000293291"/>
    </source>
</evidence>
<dbReference type="EC" id="3.1.-.-" evidence="6"/>
<comment type="cofactor">
    <cofactor evidence="6">
        <name>Mg(2+)</name>
        <dbReference type="ChEBI" id="CHEBI:18420"/>
    </cofactor>
</comment>
<keyword evidence="3 6" id="KW-0479">Metal-binding</keyword>
<feature type="binding site" evidence="6">
    <location>
        <position position="10"/>
    </location>
    <ligand>
        <name>Mg(2+)</name>
        <dbReference type="ChEBI" id="CHEBI:18420"/>
    </ligand>
</feature>
<evidence type="ECO:0000256" key="4">
    <source>
        <dbReference type="ARBA" id="ARBA00022801"/>
    </source>
</evidence>
<feature type="binding site" evidence="6">
    <location>
        <position position="99"/>
    </location>
    <ligand>
        <name>Mg(2+)</name>
        <dbReference type="ChEBI" id="CHEBI:18420"/>
    </ligand>
</feature>